<feature type="region of interest" description="Disordered" evidence="1">
    <location>
        <begin position="3449"/>
        <end position="3473"/>
    </location>
</feature>
<feature type="chain" id="PRO_5010213057" description="Ig-like domain (Group 3)" evidence="2">
    <location>
        <begin position="19"/>
        <end position="4742"/>
    </location>
</feature>
<dbReference type="EMBL" id="FOFU01000005">
    <property type="protein sequence ID" value="SEQ53232.1"/>
    <property type="molecule type" value="Genomic_DNA"/>
</dbReference>
<evidence type="ECO:0000256" key="2">
    <source>
        <dbReference type="SAM" id="SignalP"/>
    </source>
</evidence>
<gene>
    <name evidence="3" type="ORF">SAMN04487977_105129</name>
</gene>
<evidence type="ECO:0000313" key="3">
    <source>
        <dbReference type="EMBL" id="SEQ53232.1"/>
    </source>
</evidence>
<feature type="signal peptide" evidence="2">
    <location>
        <begin position="1"/>
        <end position="18"/>
    </location>
</feature>
<proteinExistence type="predicted"/>
<name>A0A1H9GT13_9SPIR</name>
<dbReference type="RefSeq" id="WP_074643884.1">
    <property type="nucleotide sequence ID" value="NZ_FOFU01000005.1"/>
</dbReference>
<dbReference type="OrthoDB" id="363270at2"/>
<evidence type="ECO:0000313" key="4">
    <source>
        <dbReference type="Proteomes" id="UP000182360"/>
    </source>
</evidence>
<reference evidence="3 4" key="1">
    <citation type="submission" date="2016-10" db="EMBL/GenBank/DDBJ databases">
        <authorList>
            <person name="de Groot N.N."/>
        </authorList>
    </citation>
    <scope>NUCLEOTIDE SEQUENCE [LARGE SCALE GENOMIC DNA]</scope>
    <source>
        <strain evidence="3 4">B25</strain>
    </source>
</reference>
<keyword evidence="4" id="KW-1185">Reference proteome</keyword>
<evidence type="ECO:0008006" key="5">
    <source>
        <dbReference type="Google" id="ProtNLM"/>
    </source>
</evidence>
<dbReference type="Proteomes" id="UP000182360">
    <property type="component" value="Unassembled WGS sequence"/>
</dbReference>
<dbReference type="PROSITE" id="PS51257">
    <property type="entry name" value="PROKAR_LIPOPROTEIN"/>
    <property type="match status" value="1"/>
</dbReference>
<keyword evidence="2" id="KW-0732">Signal</keyword>
<protein>
    <recommendedName>
        <fullName evidence="5">Ig-like domain (Group 3)</fullName>
    </recommendedName>
</protein>
<sequence length="4742" mass="519677">MKKFAIALLFIVSVFAISCEIGLGAAVDTDPPTLDISTPPVDAVIRDKFAIAGNWTDDGTIASVKVKLERTDGLANSKSHTFDADFKELKVGKGTWKYVIDPVAEEVIDGSYQATITIADSTNRKTVVTRTFTIDNTPPIIVLTRPSTAKDLSSPDKYGQKFTLEGQAADTNNISRIELKLFTDKECTQPVNDEPVVLRNVPLSISMDAADYDSKDENYIYNKGETEEFSINVPKDGTGKQLYCKIYAYDGAARYADEDETATEDDEKGNCAEYFYLYKNIYTPFLQYYKITELYSILNGTYIDDSASRAVSPDTVKEEYLLSEDYQQRVSSFILNPKNNPTYIVAGRSPLALDGNDFNGTVNDIITGLTVMVEVSPGLDDIPLDENSLKVYVQEIITNNDKSITIKDEKIYPEATKEPNGSSYRFNVRLSRSEEGVDGLKIGKTYIFGVDGKDQSNNKVEVDGGKPFGFRLASNGSGPNLVIETPEDVTTYLKKDSNQTFTGYVEVEMGVSTILIYKGTDEDANLITTITFEESDATKVNGALRYDFSYLYDSFGNTNSIHKFIFKADLSGQLSQRIEKTIVYDVDAPSISITKPATAKKYVDNFGTEESGAYLNGEVEFTVMLNDKGGSGLASEDEETEAGKEPKYFAPKYEIINAADSSVIEEGIITEITGQTITINTTEEKYNNKTIVFRVTAYDVAGNKTSTQDKDANYTFIIDQSTDLPYIGEDVTYTKLDFAMDDINAYYQQQGAKLGNVEKGAVLKFKLYDDDGAAKLSIVNKELDIVTSGNTHTITNWEADATKLNNVAFEVTQDTPNKLVTISSYSFPPNDEDCGFYEYAIIAADTVDTSKKTIKGPFLVRITQDKASISVTCDKEYGKSSYDFTNTITVSPSEGPYELYRQVVKKGTDDKWGTYNDTIDSTSTTDDSQYMKVAEISDTQLTYDDKIKIDPYYPGEEAKDVTVYYKVVDKIGNSSVQKSVVLKVDNEPPTIEIKSPIAGKTGINALTETTQFSGKTNDKKAGVSWIWYKFTHDSAPGELYEAGGFEKTEAFNGPFTIDKEFVKASASASEKIGKLEEGSWYLHVYAEDETGNYDENENVINNERGNISDVATLAFDIDFAAPSIENFEISKTVYNSTNLTSGKGQVIVNGKATDSQGLASLKVYVQKESENAKSFDIAITNGVAGNNGVWTQLFVFGPSENTNAANYLTEGKYEVWVVATDKVGKTQSSEKKQITIDYTAPIIDYIDNNDTITTTLKLNDVVYDENKWYESKSLKLDVVVKDSVSGVSTVQCITLNKDGGDRVSPLSLTEDNNWTGSAQLASDGASLTITLNAKDAAGNIAESVTKTIKVDTSAPTLEVYKYKIGDDGTLKTASGTVYINNTSKLIVYGNYSDDQSGVRPLVFEGTTNGTDNKPKQPTVKYSTGEASDTNNSYSIETLTDANRLSIKSWKAEFTNDMLGTDTLKVYGYNAAGADGLQSDKNLFAISRDTTLPTFDKLNFTTDSEHYSVYAKKAADNTTVEEYYINNKQGTFIITGQADDARPDNAPSTEGPASGVDFIRLELKDSVTPTPHTITKVSNTAYFTNIDLSNFVTSATAKITVYDYAGNYREYSLPDIKFDNAGPESVHEVDSTGKDLVFRVGDGENTDIKETNASDYSLTWNSYTDTQGTTNTNDDVTYTDIDTAAGGKYAGGSFTNTSTIKVRGDFEDKGSGLKQVFYKLYSRDNPLIFENGEEKYNLDDDEKTALVEDVVRKNQYFAPSSTEEYKRVFYNVKKGDTDPYEGNQLKKNGVAVVEKKKLENGVFIDASDGDTNVIEFYKYWKLIKSTYSFTIPQLEEGCNYLVIVAEDNVGNYYLDTSDPIDHDNNPATDSRVYVNYSMNLDTTPPKIELNTPADTAIKYAKDSYVVRIKVTDPQVDNITNSSSGIKSVILSCNDETVTCTKSTAAGETDIWFADVAPLLKDNDSVTISATATDIAKTSSDKVVANIFKDTTAPSVTIDTNSINDADATVTGIQANGIISLKGTAEDVSGGSGLKVDEAGSKTLKLYYTKDSTLGGKAASAITTSDIGETAASKFKLLRTTENTASWEFTNLNTANLEGTGTSTAIADNTPIYFMVATEDKSGNIGYSTPQAVIVNQDTDRPQITLMQIEKSNSTTLLSTDVLGSISDDDGTTGLKLWYSDGSAPAAPSYVGTDWVATGWTEIPINGTSWTCSLSGDNVDGQKNWYFAVGDAAKGVFVTSADLRPYIKYYNQASKEDNSSPVKFKVDTNAPVISSIALLRTNVNTATVTASTEGWTETTNNLEFGGTYKYLYAKVIVTEKTAMDATTPLTCSYLGTISAGNVTPSNNQYTYIVGPFDLSGKDTGTPSLSFTVKDAVGKTASESKTIKVDFGLPVLTISNPDDKDSATGIQVNGKKTIISGTATDENNISKITLTAKAGTGDTEKEVVFKYPTPGSITQTQKALTFFDNKNWSAELDTTYLYNGTDAQALTLSVSAEDNFGNIYNLPYTAPAGGLEINQNSDRPEIKMNQVKRDGTGYITSTTVYGSIKDDDNQISRLWVWSKKNNNTAPSSAPSLNGENTGWVEFGADETKSTIENNNWQIDSSEGEGETTWYWAVADANAASDDDVFWTGAASELKRPYISYKDSTEKEDNTSGIAFKYDTKSPEINSVQLIRFETDLYNEDAATANVRYSASEIEAYMNKQTPKLQWSSENNISFGKDKALMYVKVQVTEETGMDSTTPMKEKDNYLAQFKDVGSGQSEVYIANTENTNIYTYILGPYDLSKKISGSALTTNYTLNFVATDMASKTGTKEKPVTIDNNAEITIKNVSPKLANEQTGEFTFSGEVEDSMSSIQAMAYHIPPYSSWNGKTDAQKKSYMTGLTGSDDWTSIEDVSTTWRVDFVNFAIDQLNYTIESNNESHIDSKYEAYNIKQDGLDTGVYDIPVCFKVTDEVGNVGYIWKGKYDKGENAEDKEIKIRFNPNTDRPSVVITDPESTDEGVLKSGNVTISGTATDDEGVKAVYVQIAKNGDNTFAENNLVGGDKLQTIPTKTWKGLLATGTKNWKLSLNISSFDTDEILLVRAIAVDNDEEATLVSTWSTVTKIKVNNTIPFFGSNHVNRYATGSTTAVPSREYNSDIYVKNENGYTWYLEGEVSTPVDDNFMKEFEITLNNETYLWTGNKTSITPPSGNSNPATITGTTVTYSGQQTLKYKIPVSSENLDITVRVKDNTSGTGGQSTESFKVSVDDTNPSFPDMYKADPADTEDLGIKLYRDEYGKASTLLNDTSQLLQNSNGSKFILAGKITEAGSGFDKAVFYFKRGIGANARIYNVMEAHGTDNQANKIAIASSSTSITTVKINGDNLPVRTLTLSKVTDHNDKFTNNELKDKTVTVGEEEVTQPMNPNIRVGGLVKLGGLYRTITAIDGTSGEITITPEYTGDDMSAEFVYAMVVDHEGEREDSDGSLNSSSDDGDKMYETYDGNKSSGYNWTAKFNSANIPDGPIEIHVVAFDKAGNVGHGYIKTRASNNAPRITKVMLGTDLNGNGKFDYGTGEFKTFYQDTDDDGKPLTKTGVQNWDLDTSKEFSDDEDGNPVYWKVKSGIAVIPEFVGGVGPFYWQMSRESDKITSAGTIPSDSYAGREMLASGANDLIVRKVTTESGESYENATWSYSSNKVDGETVQNYGGSLAIEATDALLTTNAATYEDQVVYYSFTFWDSTEDSTPGTDTGWTILNAKVKQDLTDGNNPVSVIKPFEWTGTGYTIRTIVTEDEVEKSDVTDVMESLSSGQKLGTTETTVIENGKITTTKVTITPKNSLYATIKENGHIELEADVANNNLIKQTKVGDTDTLGEDAKVSGKITFHGTAYDDTRLSSIWFKFDDFTASNSLAATGHDAATGMTGYAQAAWYNPETAKWESASASMASDGWEMNVSDIYFDQTGHKVDWYLSINTALITSQVGIDKALSIRTKDHAGKISSDSASASNVSATSDAKYSKPVYSMDVVPYIRKISTPNRRKSGLKDANIRSASGNYSIIKDTTDAFILIEGFNLNPDEDEICIVTSDVVDDADVTKDSGVTVTRSAEASDGYTRFTVSNDLSNSGYLEVFTNGIRALNNINTTDAYGSYTLTGKKDSNGKPTATVNDYKYSYNREADFNTTKNVMLTDDRYLMVWSMHDTGNQTRNGYYPTLIMEGDKPVFGYLNQSGGRNSDVGTAAGTGAGKNYASYAMAQRAKFDENGDEVYIEYLAKNSVGNQFGMARDASGRFHHISVFDRDKCAMWYVYDRYAELYGTGSGWAPGVGITKEDGATNWNYLGSPENNGLALETVNYSSLMTGRYMYPKMVASGNSKTGTASVYVAYYDDNTHEILVRNFMVGKSDGTYVSDGNSVKFTRIYDDENKIYYYYSTTKNLTGHYVKYNNNYYLLTYYGSDDTYGYYRINNSPNIGTNAMNTYSIATLSGSSVKSMKLDSSHKDSSGETYSQAVNFSENNMTSTANYNEQLQYNTGRIQAVETTDDTKPSKYFDMKVTSDNRIVIVYYDEVASALKLMYSTSEVTGSNPTEQINFDDSGVSFPEYVGNYVSLGLDSNNGIHITGFDANDSDLYYMYVGWNSTEHKPQTALKKVRVDQYGSVGHWTQVRIDTNPDHATSKYYNKPVIAYYNSTETGGRDSIKLAYFTGAITDIASATEKDPAIQGVDSNGYTTGVWEYMTVPAITPPQGGDPKFQNVCLDFDEDGDPVVGYLATNIEFGKQLPETD</sequence>
<evidence type="ECO:0000256" key="1">
    <source>
        <dbReference type="SAM" id="MobiDB-lite"/>
    </source>
</evidence>
<accession>A0A1H9GT13</accession>
<feature type="region of interest" description="Disordered" evidence="1">
    <location>
        <begin position="1404"/>
        <end position="1426"/>
    </location>
</feature>
<organism evidence="3 4">
    <name type="scientific">Treponema bryantii</name>
    <dbReference type="NCBI Taxonomy" id="163"/>
    <lineage>
        <taxon>Bacteria</taxon>
        <taxon>Pseudomonadati</taxon>
        <taxon>Spirochaetota</taxon>
        <taxon>Spirochaetia</taxon>
        <taxon>Spirochaetales</taxon>
        <taxon>Treponemataceae</taxon>
        <taxon>Treponema</taxon>
    </lineage>
</organism>